<feature type="non-terminal residue" evidence="2">
    <location>
        <position position="127"/>
    </location>
</feature>
<evidence type="ECO:0000313" key="3">
    <source>
        <dbReference type="Proteomes" id="UP001526143"/>
    </source>
</evidence>
<dbReference type="EMBL" id="JAOWRF010000026">
    <property type="protein sequence ID" value="MCV3212269.1"/>
    <property type="molecule type" value="Genomic_DNA"/>
</dbReference>
<comment type="caution">
    <text evidence="2">The sequence shown here is derived from an EMBL/GenBank/DDBJ whole genome shotgun (WGS) entry which is preliminary data.</text>
</comment>
<sequence>MTNDTPDWTRLQKALAIEAEQGFTDLMGRQYRFSEFLTLTFGKFPAVLPSTERRRWQELAAQFASYPNLVSEDRQHLVAETRRYLYQLQKQETGGLRDQGGQGGQGGQGDKEDKEDKENNSSFPTPP</sequence>
<keyword evidence="3" id="KW-1185">Reference proteome</keyword>
<evidence type="ECO:0000313" key="2">
    <source>
        <dbReference type="EMBL" id="MCV3212269.1"/>
    </source>
</evidence>
<organism evidence="2 3">
    <name type="scientific">Plectonema radiosum NIES-515</name>
    <dbReference type="NCBI Taxonomy" id="2986073"/>
    <lineage>
        <taxon>Bacteria</taxon>
        <taxon>Bacillati</taxon>
        <taxon>Cyanobacteriota</taxon>
        <taxon>Cyanophyceae</taxon>
        <taxon>Oscillatoriophycideae</taxon>
        <taxon>Oscillatoriales</taxon>
        <taxon>Microcoleaceae</taxon>
        <taxon>Plectonema</taxon>
    </lineage>
</organism>
<protein>
    <submittedName>
        <fullName evidence="2">Uncharacterized protein</fullName>
    </submittedName>
</protein>
<dbReference type="Proteomes" id="UP001526143">
    <property type="component" value="Unassembled WGS sequence"/>
</dbReference>
<feature type="compositionally biased region" description="Gly residues" evidence="1">
    <location>
        <begin position="97"/>
        <end position="108"/>
    </location>
</feature>
<proteinExistence type="predicted"/>
<feature type="region of interest" description="Disordered" evidence="1">
    <location>
        <begin position="89"/>
        <end position="127"/>
    </location>
</feature>
<reference evidence="2 3" key="1">
    <citation type="submission" date="2022-10" db="EMBL/GenBank/DDBJ databases">
        <title>Identification of biosynthetic pathway for the production of the potent trypsin inhibitor radiosumin.</title>
        <authorList>
            <person name="Fewer D.P."/>
            <person name="Delbaje E."/>
            <person name="Ouyang X."/>
            <person name="Agostino P.D."/>
            <person name="Wahlsten M."/>
            <person name="Jokela J."/>
            <person name="Permi P."/>
            <person name="Haapaniemi E."/>
            <person name="Koistinen H."/>
        </authorList>
    </citation>
    <scope>NUCLEOTIDE SEQUENCE [LARGE SCALE GENOMIC DNA]</scope>
    <source>
        <strain evidence="2 3">NIES-515</strain>
    </source>
</reference>
<feature type="compositionally biased region" description="Basic and acidic residues" evidence="1">
    <location>
        <begin position="109"/>
        <end position="119"/>
    </location>
</feature>
<gene>
    <name evidence="2" type="ORF">OGM63_01785</name>
</gene>
<accession>A0ABT3AT35</accession>
<evidence type="ECO:0000256" key="1">
    <source>
        <dbReference type="SAM" id="MobiDB-lite"/>
    </source>
</evidence>
<name>A0ABT3AT35_9CYAN</name>